<keyword evidence="2" id="KW-0812">Transmembrane</keyword>
<dbReference type="Proteomes" id="UP001064971">
    <property type="component" value="Chromosome"/>
</dbReference>
<evidence type="ECO:0000259" key="3">
    <source>
        <dbReference type="Pfam" id="PF02397"/>
    </source>
</evidence>
<keyword evidence="5" id="KW-1185">Reference proteome</keyword>
<dbReference type="EMBL" id="AP026560">
    <property type="protein sequence ID" value="BDP40133.1"/>
    <property type="molecule type" value="Genomic_DNA"/>
</dbReference>
<organism evidence="4 5">
    <name type="scientific">Deinococcus aetherius</name>
    <dbReference type="NCBI Taxonomy" id="200252"/>
    <lineage>
        <taxon>Bacteria</taxon>
        <taxon>Thermotogati</taxon>
        <taxon>Deinococcota</taxon>
        <taxon>Deinococci</taxon>
        <taxon>Deinococcales</taxon>
        <taxon>Deinococcaceae</taxon>
        <taxon>Deinococcus</taxon>
    </lineage>
</organism>
<feature type="domain" description="Bacterial sugar transferase" evidence="3">
    <location>
        <begin position="12"/>
        <end position="190"/>
    </location>
</feature>
<evidence type="ECO:0000256" key="2">
    <source>
        <dbReference type="SAM" id="Phobius"/>
    </source>
</evidence>
<dbReference type="RefSeq" id="WP_264776022.1">
    <property type="nucleotide sequence ID" value="NZ_AP026560.1"/>
</dbReference>
<keyword evidence="2" id="KW-1133">Transmembrane helix</keyword>
<comment type="similarity">
    <text evidence="1">Belongs to the bacterial sugar transferase family.</text>
</comment>
<dbReference type="PANTHER" id="PTHR30576">
    <property type="entry name" value="COLANIC BIOSYNTHESIS UDP-GLUCOSE LIPID CARRIER TRANSFERASE"/>
    <property type="match status" value="1"/>
</dbReference>
<keyword evidence="4" id="KW-0808">Transferase</keyword>
<name>A0ABM8A8U7_9DEIO</name>
<sequence length="196" mass="21994">MSRRAAAYEPLKLAFDRLLAGLGLALLWPVFVLVAVAIFVDDPGPVLFRQSRAGRWHRPFTILKFRTMRRGTPHLSTEEMRRLGLSPYTRLGPWLRRTSLDELPQLLNVLRGEMSLVGPRPALLTQEVVLQGREATGVAQLRPGITGLAQVTGRDDLPDEEKVLRDHTYLRHVGPVTDVLVLVYTVRGVLRGRGAY</sequence>
<gene>
    <name evidence="4" type="primary">capM</name>
    <name evidence="4" type="ORF">DAETH_01020</name>
</gene>
<reference evidence="4" key="1">
    <citation type="submission" date="2022-07" db="EMBL/GenBank/DDBJ databases">
        <title>Complete Genome Sequence of the Radioresistant Bacterium Deinococcus aetherius ST0316, Isolated from the Air Dust collected in Lower Stratosphere above Japan.</title>
        <authorList>
            <person name="Satoh K."/>
            <person name="Hagiwara K."/>
            <person name="Katsumata K."/>
            <person name="Kubo A."/>
            <person name="Yokobori S."/>
            <person name="Yamagishi A."/>
            <person name="Oono Y."/>
            <person name="Narumi I."/>
        </authorList>
    </citation>
    <scope>NUCLEOTIDE SEQUENCE</scope>
    <source>
        <strain evidence="4">ST0316</strain>
    </source>
</reference>
<proteinExistence type="inferred from homology"/>
<evidence type="ECO:0000313" key="4">
    <source>
        <dbReference type="EMBL" id="BDP40133.1"/>
    </source>
</evidence>
<dbReference type="Pfam" id="PF02397">
    <property type="entry name" value="Bac_transf"/>
    <property type="match status" value="1"/>
</dbReference>
<dbReference type="GO" id="GO:0016740">
    <property type="term" value="F:transferase activity"/>
    <property type="evidence" value="ECO:0007669"/>
    <property type="project" value="UniProtKB-KW"/>
</dbReference>
<dbReference type="PANTHER" id="PTHR30576:SF10">
    <property type="entry name" value="SLL5057 PROTEIN"/>
    <property type="match status" value="1"/>
</dbReference>
<feature type="transmembrane region" description="Helical" evidence="2">
    <location>
        <begin position="18"/>
        <end position="40"/>
    </location>
</feature>
<keyword evidence="2" id="KW-0472">Membrane</keyword>
<evidence type="ECO:0000313" key="5">
    <source>
        <dbReference type="Proteomes" id="UP001064971"/>
    </source>
</evidence>
<accession>A0ABM8A8U7</accession>
<evidence type="ECO:0000256" key="1">
    <source>
        <dbReference type="ARBA" id="ARBA00006464"/>
    </source>
</evidence>
<dbReference type="InterPro" id="IPR003362">
    <property type="entry name" value="Bact_transf"/>
</dbReference>
<protein>
    <submittedName>
        <fullName evidence="4">Sugar transferase</fullName>
    </submittedName>
</protein>